<dbReference type="SUPFAM" id="SSF48452">
    <property type="entry name" value="TPR-like"/>
    <property type="match status" value="1"/>
</dbReference>
<dbReference type="PANTHER" id="PTHR45138:SF9">
    <property type="entry name" value="DIGUANYLATE CYCLASE DGCM-RELATED"/>
    <property type="match status" value="1"/>
</dbReference>
<reference evidence="8 9" key="1">
    <citation type="journal article" date="2015" name="Genome Announc.">
        <title>Draft Genome Sequences of Marine Isolates of Thalassomonas viridans and Thalassomonas actiniarum.</title>
        <authorList>
            <person name="Olonade I."/>
            <person name="van Zyl L.J."/>
            <person name="Trindade M."/>
        </authorList>
    </citation>
    <scope>NUCLEOTIDE SEQUENCE [LARGE SCALE GENOMIC DNA]</scope>
    <source>
        <strain evidence="8 9">XOM25</strain>
    </source>
</reference>
<dbReference type="GO" id="GO:0052621">
    <property type="term" value="F:diguanylate cyclase activity"/>
    <property type="evidence" value="ECO:0007669"/>
    <property type="project" value="UniProtKB-EC"/>
</dbReference>
<feature type="signal peptide" evidence="6">
    <location>
        <begin position="1"/>
        <end position="20"/>
    </location>
</feature>
<evidence type="ECO:0000259" key="7">
    <source>
        <dbReference type="PROSITE" id="PS50887"/>
    </source>
</evidence>
<proteinExistence type="predicted"/>
<keyword evidence="9" id="KW-1185">Reference proteome</keyword>
<dbReference type="InterPro" id="IPR029787">
    <property type="entry name" value="Nucleotide_cyclase"/>
</dbReference>
<dbReference type="GO" id="GO:1902201">
    <property type="term" value="P:negative regulation of bacterial-type flagellum-dependent cell motility"/>
    <property type="evidence" value="ECO:0007669"/>
    <property type="project" value="TreeGrafter"/>
</dbReference>
<dbReference type="GO" id="GO:0043709">
    <property type="term" value="P:cell adhesion involved in single-species biofilm formation"/>
    <property type="evidence" value="ECO:0007669"/>
    <property type="project" value="TreeGrafter"/>
</dbReference>
<dbReference type="Proteomes" id="UP000032352">
    <property type="component" value="Chromosome"/>
</dbReference>
<evidence type="ECO:0000313" key="9">
    <source>
        <dbReference type="Proteomes" id="UP000032352"/>
    </source>
</evidence>
<dbReference type="EC" id="2.7.7.65" evidence="2"/>
<dbReference type="SUPFAM" id="SSF55073">
    <property type="entry name" value="Nucleotide cyclase"/>
    <property type="match status" value="1"/>
</dbReference>
<dbReference type="InterPro" id="IPR011990">
    <property type="entry name" value="TPR-like_helical_dom_sf"/>
</dbReference>
<dbReference type="RefSeq" id="WP_053046474.1">
    <property type="nucleotide sequence ID" value="NZ_CP059733.1"/>
</dbReference>
<dbReference type="NCBIfam" id="TIGR00254">
    <property type="entry name" value="GGDEF"/>
    <property type="match status" value="1"/>
</dbReference>
<evidence type="ECO:0000256" key="1">
    <source>
        <dbReference type="ARBA" id="ARBA00001946"/>
    </source>
</evidence>
<evidence type="ECO:0000256" key="4">
    <source>
        <dbReference type="SAM" id="Coils"/>
    </source>
</evidence>
<keyword evidence="6" id="KW-0732">Signal</keyword>
<dbReference type="InterPro" id="IPR050469">
    <property type="entry name" value="Diguanylate_Cyclase"/>
</dbReference>
<sequence length="579" mass="66041">MKRITFGLLLLLSTTFTVKAESSAHISKDFDEQLQYADKIRSSDPELSNTILLELQKHEELLTAEQQHYLKYLLAYQLTFQGTPDKGLKQFKELAESKASKSLKFRTNITIINTLANTQKWNEGLAYLSKALELLPSIENKEIMQTGLMVAANFYNQLGQYELGYKYAEKLNLLPINDRNLCLSKGVIIEAKINLELLAENSDEIKQGIEICDKVGETLMSSFIRSFLVRLHLNKQQPDKALNILLPNLEVVENSHYPRLIIIFYSSIAKAYSFKQNYIQSEKYALKTIAQAELLGASQPVVQAYEILYKIAEQRKEFQLALKYHVNYTKANKTYLDNIKTKHLAYQLAEHQAIEQETRIKLLNEQNKLLRVEQDLAQAEAENNKLFISLLIALSTLLIFWAYKSRLTQKRLRQMAEYDSLTGIYNRGHFTQLARSSLEYCQSSNLPLSCILFDLDKFKTINDNYGHACGDWVLKKTADVCRNIGRKNDIFVRLGGEEFCIFLPGCDLTTAKEFAELCRQEVAAIDSTESGFSFDITASFGLTSAKLSGFDLDKIIADADQAMYLSKNNGRNRITLFTP</sequence>
<dbReference type="InterPro" id="IPR000160">
    <property type="entry name" value="GGDEF_dom"/>
</dbReference>
<dbReference type="PROSITE" id="PS50887">
    <property type="entry name" value="GGDEF"/>
    <property type="match status" value="1"/>
</dbReference>
<comment type="catalytic activity">
    <reaction evidence="3">
        <text>2 GTP = 3',3'-c-di-GMP + 2 diphosphate</text>
        <dbReference type="Rhea" id="RHEA:24898"/>
        <dbReference type="ChEBI" id="CHEBI:33019"/>
        <dbReference type="ChEBI" id="CHEBI:37565"/>
        <dbReference type="ChEBI" id="CHEBI:58805"/>
        <dbReference type="EC" id="2.7.7.65"/>
    </reaction>
</comment>
<evidence type="ECO:0000256" key="3">
    <source>
        <dbReference type="ARBA" id="ARBA00034247"/>
    </source>
</evidence>
<organism evidence="8 9">
    <name type="scientific">Thalassomonas viridans</name>
    <dbReference type="NCBI Taxonomy" id="137584"/>
    <lineage>
        <taxon>Bacteria</taxon>
        <taxon>Pseudomonadati</taxon>
        <taxon>Pseudomonadota</taxon>
        <taxon>Gammaproteobacteria</taxon>
        <taxon>Alteromonadales</taxon>
        <taxon>Colwelliaceae</taxon>
        <taxon>Thalassomonas</taxon>
    </lineage>
</organism>
<evidence type="ECO:0000256" key="6">
    <source>
        <dbReference type="SAM" id="SignalP"/>
    </source>
</evidence>
<dbReference type="CDD" id="cd01949">
    <property type="entry name" value="GGDEF"/>
    <property type="match status" value="1"/>
</dbReference>
<evidence type="ECO:0000256" key="5">
    <source>
        <dbReference type="SAM" id="Phobius"/>
    </source>
</evidence>
<dbReference type="PANTHER" id="PTHR45138">
    <property type="entry name" value="REGULATORY COMPONENTS OF SENSORY TRANSDUCTION SYSTEM"/>
    <property type="match status" value="1"/>
</dbReference>
<feature type="domain" description="GGDEF" evidence="7">
    <location>
        <begin position="446"/>
        <end position="579"/>
    </location>
</feature>
<dbReference type="SMART" id="SM00267">
    <property type="entry name" value="GGDEF"/>
    <property type="match status" value="1"/>
</dbReference>
<feature type="coiled-coil region" evidence="4">
    <location>
        <begin position="346"/>
        <end position="389"/>
    </location>
</feature>
<feature type="chain" id="PRO_5042052271" description="diguanylate cyclase" evidence="6">
    <location>
        <begin position="21"/>
        <end position="579"/>
    </location>
</feature>
<dbReference type="Gene3D" id="3.30.70.270">
    <property type="match status" value="1"/>
</dbReference>
<dbReference type="EMBL" id="CP059733">
    <property type="protein sequence ID" value="WDE03315.1"/>
    <property type="molecule type" value="Genomic_DNA"/>
</dbReference>
<dbReference type="Pfam" id="PF00990">
    <property type="entry name" value="GGDEF"/>
    <property type="match status" value="1"/>
</dbReference>
<feature type="transmembrane region" description="Helical" evidence="5">
    <location>
        <begin position="386"/>
        <end position="403"/>
    </location>
</feature>
<dbReference type="InterPro" id="IPR043128">
    <property type="entry name" value="Rev_trsase/Diguanyl_cyclase"/>
</dbReference>
<evidence type="ECO:0000313" key="8">
    <source>
        <dbReference type="EMBL" id="WDE03315.1"/>
    </source>
</evidence>
<evidence type="ECO:0000256" key="2">
    <source>
        <dbReference type="ARBA" id="ARBA00012528"/>
    </source>
</evidence>
<protein>
    <recommendedName>
        <fullName evidence="2">diguanylate cyclase</fullName>
        <ecNumber evidence="2">2.7.7.65</ecNumber>
    </recommendedName>
</protein>
<name>A0AAF0C7M2_9GAMM</name>
<reference evidence="8 9" key="2">
    <citation type="journal article" date="2022" name="Mar. Drugs">
        <title>Bioassay-Guided Fractionation Leads to the Detection of Cholic Acid Generated by the Rare Thalassomonas sp.</title>
        <authorList>
            <person name="Pheiffer F."/>
            <person name="Schneider Y.K."/>
            <person name="Hansen E.H."/>
            <person name="Andersen J.H."/>
            <person name="Isaksson J."/>
            <person name="Busche T."/>
            <person name="R C."/>
            <person name="Kalinowski J."/>
            <person name="Zyl L.V."/>
            <person name="Trindade M."/>
        </authorList>
    </citation>
    <scope>NUCLEOTIDE SEQUENCE [LARGE SCALE GENOMIC DNA]</scope>
    <source>
        <strain evidence="8 9">XOM25</strain>
    </source>
</reference>
<keyword evidence="5" id="KW-1133">Transmembrane helix</keyword>
<gene>
    <name evidence="8" type="ORF">SG34_018150</name>
</gene>
<dbReference type="FunFam" id="3.30.70.270:FF:000001">
    <property type="entry name" value="Diguanylate cyclase domain protein"/>
    <property type="match status" value="1"/>
</dbReference>
<keyword evidence="5" id="KW-0472">Membrane</keyword>
<dbReference type="KEGG" id="tvd:SG34_018150"/>
<dbReference type="Gene3D" id="1.25.40.10">
    <property type="entry name" value="Tetratricopeptide repeat domain"/>
    <property type="match status" value="1"/>
</dbReference>
<dbReference type="GO" id="GO:0005886">
    <property type="term" value="C:plasma membrane"/>
    <property type="evidence" value="ECO:0007669"/>
    <property type="project" value="TreeGrafter"/>
</dbReference>
<keyword evidence="5" id="KW-0812">Transmembrane</keyword>
<dbReference type="AlphaFoldDB" id="A0AAF0C7M2"/>
<accession>A0AAF0C7M2</accession>
<comment type="cofactor">
    <cofactor evidence="1">
        <name>Mg(2+)</name>
        <dbReference type="ChEBI" id="CHEBI:18420"/>
    </cofactor>
</comment>
<keyword evidence="4" id="KW-0175">Coiled coil</keyword>